<comment type="caution">
    <text evidence="1">The sequence shown here is derived from an EMBL/GenBank/DDBJ whole genome shotgun (WGS) entry which is preliminary data.</text>
</comment>
<accession>A0A644ZSR1</accession>
<organism evidence="1">
    <name type="scientific">bioreactor metagenome</name>
    <dbReference type="NCBI Taxonomy" id="1076179"/>
    <lineage>
        <taxon>unclassified sequences</taxon>
        <taxon>metagenomes</taxon>
        <taxon>ecological metagenomes</taxon>
    </lineage>
</organism>
<evidence type="ECO:0000313" key="1">
    <source>
        <dbReference type="EMBL" id="MPM40624.1"/>
    </source>
</evidence>
<name>A0A644ZSR1_9ZZZZ</name>
<sequence>MSLSRVAAVTSSFSFSLNLLAVDLTIAKASGKTSSKTSSIFSSILFVILSTSVARASFSETSIITSSSLPLSSKILDSSTDILSEITFFNLAVSPLSWSFERLSNLEYAS</sequence>
<gene>
    <name evidence="1" type="ORF">SDC9_87268</name>
</gene>
<protein>
    <submittedName>
        <fullName evidence="1">Uncharacterized protein</fullName>
    </submittedName>
</protein>
<dbReference type="EMBL" id="VSSQ01009068">
    <property type="protein sequence ID" value="MPM40624.1"/>
    <property type="molecule type" value="Genomic_DNA"/>
</dbReference>
<dbReference type="AlphaFoldDB" id="A0A644ZSR1"/>
<reference evidence="1" key="1">
    <citation type="submission" date="2019-08" db="EMBL/GenBank/DDBJ databases">
        <authorList>
            <person name="Kucharzyk K."/>
            <person name="Murdoch R.W."/>
            <person name="Higgins S."/>
            <person name="Loffler F."/>
        </authorList>
    </citation>
    <scope>NUCLEOTIDE SEQUENCE</scope>
</reference>
<proteinExistence type="predicted"/>